<gene>
    <name evidence="2" type="ORF">NCTC13316_02921</name>
</gene>
<keyword evidence="3" id="KW-1185">Reference proteome</keyword>
<dbReference type="AlphaFoldDB" id="A0A378JN54"/>
<evidence type="ECO:0000313" key="2">
    <source>
        <dbReference type="EMBL" id="STX52796.1"/>
    </source>
</evidence>
<accession>A0A378JN54</accession>
<evidence type="ECO:0000256" key="1">
    <source>
        <dbReference type="SAM" id="MobiDB-lite"/>
    </source>
</evidence>
<dbReference type="OrthoDB" id="10014834at2"/>
<dbReference type="EMBL" id="UGOD01000001">
    <property type="protein sequence ID" value="STX52796.1"/>
    <property type="molecule type" value="Genomic_DNA"/>
</dbReference>
<proteinExistence type="predicted"/>
<protein>
    <submittedName>
        <fullName evidence="2">Uncharacterized protein</fullName>
    </submittedName>
</protein>
<dbReference type="RefSeq" id="WP_115332321.1">
    <property type="nucleotide sequence ID" value="NZ_CAAAHP010000003.1"/>
</dbReference>
<feature type="compositionally biased region" description="Basic and acidic residues" evidence="1">
    <location>
        <begin position="276"/>
        <end position="290"/>
    </location>
</feature>
<organism evidence="2 3">
    <name type="scientific">Legionella busanensis</name>
    <dbReference type="NCBI Taxonomy" id="190655"/>
    <lineage>
        <taxon>Bacteria</taxon>
        <taxon>Pseudomonadati</taxon>
        <taxon>Pseudomonadota</taxon>
        <taxon>Gammaproteobacteria</taxon>
        <taxon>Legionellales</taxon>
        <taxon>Legionellaceae</taxon>
        <taxon>Legionella</taxon>
    </lineage>
</organism>
<dbReference type="Proteomes" id="UP000254794">
    <property type="component" value="Unassembled WGS sequence"/>
</dbReference>
<evidence type="ECO:0000313" key="3">
    <source>
        <dbReference type="Proteomes" id="UP000254794"/>
    </source>
</evidence>
<feature type="region of interest" description="Disordered" evidence="1">
    <location>
        <begin position="276"/>
        <end position="296"/>
    </location>
</feature>
<name>A0A378JN54_9GAMM</name>
<reference evidence="2 3" key="1">
    <citation type="submission" date="2018-06" db="EMBL/GenBank/DDBJ databases">
        <authorList>
            <consortium name="Pathogen Informatics"/>
            <person name="Doyle S."/>
        </authorList>
    </citation>
    <scope>NUCLEOTIDE SEQUENCE [LARGE SCALE GENOMIC DNA]</scope>
    <source>
        <strain evidence="2 3">NCTC13316</strain>
    </source>
</reference>
<sequence length="296" mass="33947">MKAKMCFKLNYKVLGTDLFILCSHSHPNTINTKLLFRIKKIDFPEVLPLELDALQAIQSEQSMINAFYAQITTWLEEQFRLIKNEPDYIRVQRVVFASDVNLGRPGDPYCPDFLLDDYIQKQFAPNKVKKILFSSCPIVVAIAIERFIKDAEIINSSELPKKVKDRFKTFLITPATQQLSNIEDSKKQEKDALVVTPNLNKPIEVTYRDVVIPTIVEDPKATTNTGTIDNRLFKVKEDKVKLPVIIAQPVTPQVNSFPIEDQKTINLSSRLFKRKYEESGNNEEQDKQESMHSVGK</sequence>